<evidence type="ECO:0000313" key="2">
    <source>
        <dbReference type="Proteomes" id="UP001472074"/>
    </source>
</evidence>
<gene>
    <name evidence="1" type="ORF">AADC60_16130</name>
</gene>
<accession>A0ABZ2ZBT7</accession>
<dbReference type="EMBL" id="CP151651">
    <property type="protein sequence ID" value="WZP05619.1"/>
    <property type="molecule type" value="Genomic_DNA"/>
</dbReference>
<sequence length="1146" mass="133473">MITKTSNFKSSVNVKFDLDNIEIIRKYMPTPSHADSLNGILAGFNTTGARRSHIIIGPYGTGKSMLSTLLASIVTKNISENDFSLISQKFSSLDDEIYNGLLKSRDLDKKYYPVVLNGYEGKFKHSILSAILKTLSSSGIELIVPGVMTKILETVEIWQKNYPKAYKQFKALLKERNKSIDIWRLEILSQDKFEIEWFKNEFPKLTSGAEFLVDLNEDFIDQMKYIIDEMEKLNIGLFIVYDEFGRYLQSIERNEINETMQNLQDLAELTDHYNDNIHLLFITHKHLRHYFSSFDKELQNEFQRIEKRFRLYYIASDSATFYRIAENVINSIDRDSITDEKKNLTTQQLRKYAMFPQLNQVEIENLIVKHSYPVHPVALFLLPFLSSHYGQNERTLFTFLESSDSFGLIDHINNDNGYYLPYKLFNFFFPNFEEQSFEANDKSADLYKKLIQRIPELTSDELKLKIVQTITLWELCGLQGRIKLSTELLSFALDTEKEVIAKSLLELERLKGIRYNRVLGYWELFEGSAYDIDELIQESVANYRISKTKKIEILERCLTKKYFLAREYNDEKSITRFASINIVTSGDILERNFNPVLVREEKSPDALINFVLLEDSNQYDSIIKSIENYQDVASIFCINPTAFKSIEQKVTTKYIVQQLINDPDIINNDKKLKQELQLYLEDITYDIKKYLDAYLNFSQNLTWIVKGKTYQINNEIKLEEILSHLMFELYPLTPEVRNDGYNRRKINNVQLKAGYKLIEHILHNPFEKDLGIEGNGPEYLIYATVFKNNGLNLSSLDSISSNELMELRSALLLELTKGSEGSLDKLVNIMVREPFGIRKPLIPVLLVALLRDKWDQLLFYRNGMFISQLNGEHIYTMVSEPDQYQFVFMHFKDEINSFVGYLQDLFRNYINPENQGLNRPLLVISAMLNWLRDLPRYVQITRTIDSNLVALKDSIKLAEIDPKVGLEKIYEQFKDQPDLLKHMVDNLNTVYLGLEDEVKNIICNKIGVNDYSELKFWVENQQPSVLKDNQLAKSLKNNINSKEWVKNVSYDLVGVELQNWSDKTKEMFFNQLNYEFSKINMQTQTPSDSVQIQMGDGVKVIRKSKLSTKSQTLHTNVARILKNGGRNVPKEEIENIVLLLIKEFVE</sequence>
<dbReference type="InterPro" id="IPR027417">
    <property type="entry name" value="P-loop_NTPase"/>
</dbReference>
<dbReference type="SUPFAM" id="SSF52540">
    <property type="entry name" value="P-loop containing nucleoside triphosphate hydrolases"/>
    <property type="match status" value="1"/>
</dbReference>
<organism evidence="1 2">
    <name type="scientific">Cytobacillus pseudoceanisediminis</name>
    <dbReference type="NCBI Taxonomy" id="3051614"/>
    <lineage>
        <taxon>Bacteria</taxon>
        <taxon>Bacillati</taxon>
        <taxon>Bacillota</taxon>
        <taxon>Bacilli</taxon>
        <taxon>Bacillales</taxon>
        <taxon>Bacillaceae</taxon>
        <taxon>Cytobacillus</taxon>
    </lineage>
</organism>
<dbReference type="Proteomes" id="UP001472074">
    <property type="component" value="Chromosome"/>
</dbReference>
<reference evidence="1 2" key="1">
    <citation type="submission" date="2024-04" db="EMBL/GenBank/DDBJ databases">
        <title>Screening of coral probiotics and analysis of their probiotic properties.</title>
        <authorList>
            <person name="Wang S."/>
        </authorList>
    </citation>
    <scope>NUCLEOTIDE SEQUENCE [LARGE SCALE GENOMIC DNA]</scope>
    <source>
        <strain evidence="1 2">GXU-Z9</strain>
    </source>
</reference>
<keyword evidence="2" id="KW-1185">Reference proteome</keyword>
<name>A0ABZ2ZBT7_9BACI</name>
<dbReference type="RefSeq" id="WP_342025547.1">
    <property type="nucleotide sequence ID" value="NZ_CP151651.1"/>
</dbReference>
<dbReference type="Gene3D" id="3.40.50.300">
    <property type="entry name" value="P-loop containing nucleotide triphosphate hydrolases"/>
    <property type="match status" value="1"/>
</dbReference>
<evidence type="ECO:0000313" key="1">
    <source>
        <dbReference type="EMBL" id="WZP05619.1"/>
    </source>
</evidence>
<proteinExistence type="predicted"/>
<protein>
    <recommendedName>
        <fullName evidence="3">AAA+ ATPase domain-containing protein</fullName>
    </recommendedName>
</protein>
<evidence type="ECO:0008006" key="3">
    <source>
        <dbReference type="Google" id="ProtNLM"/>
    </source>
</evidence>